<dbReference type="AlphaFoldDB" id="A0A8S4A1M0"/>
<protein>
    <submittedName>
        <fullName evidence="1">Uncharacterized protein</fullName>
    </submittedName>
</protein>
<reference evidence="1" key="1">
    <citation type="submission" date="2021-04" db="EMBL/GenBank/DDBJ databases">
        <authorList>
            <consortium name="Molecular Ecology Group"/>
        </authorList>
    </citation>
    <scope>NUCLEOTIDE SEQUENCE</scope>
</reference>
<organism evidence="1 2">
    <name type="scientific">Candidula unifasciata</name>
    <dbReference type="NCBI Taxonomy" id="100452"/>
    <lineage>
        <taxon>Eukaryota</taxon>
        <taxon>Metazoa</taxon>
        <taxon>Spiralia</taxon>
        <taxon>Lophotrochozoa</taxon>
        <taxon>Mollusca</taxon>
        <taxon>Gastropoda</taxon>
        <taxon>Heterobranchia</taxon>
        <taxon>Euthyneura</taxon>
        <taxon>Panpulmonata</taxon>
        <taxon>Eupulmonata</taxon>
        <taxon>Stylommatophora</taxon>
        <taxon>Helicina</taxon>
        <taxon>Helicoidea</taxon>
        <taxon>Geomitridae</taxon>
        <taxon>Candidula</taxon>
    </lineage>
</organism>
<comment type="caution">
    <text evidence="1">The sequence shown here is derived from an EMBL/GenBank/DDBJ whole genome shotgun (WGS) entry which is preliminary data.</text>
</comment>
<evidence type="ECO:0000313" key="2">
    <source>
        <dbReference type="Proteomes" id="UP000678393"/>
    </source>
</evidence>
<accession>A0A8S4A1M0</accession>
<keyword evidence="2" id="KW-1185">Reference proteome</keyword>
<name>A0A8S4A1M0_9EUPU</name>
<proteinExistence type="predicted"/>
<evidence type="ECO:0000313" key="1">
    <source>
        <dbReference type="EMBL" id="CAG5134202.1"/>
    </source>
</evidence>
<dbReference type="EMBL" id="CAJHNH020006902">
    <property type="protein sequence ID" value="CAG5134202.1"/>
    <property type="molecule type" value="Genomic_DNA"/>
</dbReference>
<feature type="non-terminal residue" evidence="1">
    <location>
        <position position="1"/>
    </location>
</feature>
<gene>
    <name evidence="1" type="ORF">CUNI_LOCUS19760</name>
</gene>
<sequence>EEEPNGLSLPFQVIVKYRTLAGAEVVRVWTSERKITKDRAQAEGAMNAKTVIENFLQQSSQQMLDEIFAKKMLVEQANAFSNSGQDLLKDYGVTAVVETLLRVMQLLKLKNNCSLHVGHLVYNFLENMKDSYRFSCKPSIPLLLGEKDNCR</sequence>
<dbReference type="Proteomes" id="UP000678393">
    <property type="component" value="Unassembled WGS sequence"/>
</dbReference>